<feature type="region of interest" description="Disordered" evidence="1">
    <location>
        <begin position="41"/>
        <end position="120"/>
    </location>
</feature>
<name>A0A5C2H1H8_9RHOB</name>
<proteinExistence type="predicted"/>
<dbReference type="AlphaFoldDB" id="A0A5C2H1H8"/>
<dbReference type="KEGG" id="thas:C6Y53_18935"/>
<dbReference type="RefSeq" id="WP_149615479.1">
    <property type="nucleotide sequence ID" value="NZ_CP027665.1"/>
</dbReference>
<dbReference type="EMBL" id="CP027665">
    <property type="protein sequence ID" value="QEP30307.1"/>
    <property type="molecule type" value="Genomic_DNA"/>
</dbReference>
<reference evidence="3" key="1">
    <citation type="submission" date="2018-03" db="EMBL/GenBank/DDBJ databases">
        <title>Genomic analysis of the strain SH-1 isolated from shrimp intestine.</title>
        <authorList>
            <person name="Kim Y.-S."/>
            <person name="Kim S.-E."/>
            <person name="Kim K.-H."/>
        </authorList>
    </citation>
    <scope>NUCLEOTIDE SEQUENCE [LARGE SCALE GENOMIC DNA]</scope>
    <source>
        <strain evidence="3">SH-1</strain>
    </source>
</reference>
<keyword evidence="3" id="KW-1185">Reference proteome</keyword>
<evidence type="ECO:0000313" key="2">
    <source>
        <dbReference type="EMBL" id="QEP30307.1"/>
    </source>
</evidence>
<evidence type="ECO:0008006" key="4">
    <source>
        <dbReference type="Google" id="ProtNLM"/>
    </source>
</evidence>
<evidence type="ECO:0000256" key="1">
    <source>
        <dbReference type="SAM" id="MobiDB-lite"/>
    </source>
</evidence>
<dbReference type="Proteomes" id="UP000237655">
    <property type="component" value="Chromosome"/>
</dbReference>
<protein>
    <recommendedName>
        <fullName evidence="4">Transposase DDE domain-containing protein</fullName>
    </recommendedName>
</protein>
<organism evidence="2 3">
    <name type="scientific">Pukyongiella litopenaei</name>
    <dbReference type="NCBI Taxonomy" id="2605946"/>
    <lineage>
        <taxon>Bacteria</taxon>
        <taxon>Pseudomonadati</taxon>
        <taxon>Pseudomonadota</taxon>
        <taxon>Alphaproteobacteria</taxon>
        <taxon>Rhodobacterales</taxon>
        <taxon>Paracoccaceae</taxon>
        <taxon>Pukyongiella</taxon>
    </lineage>
</organism>
<sequence>MDGRLGQTDFVIHRTSKRPAHNVARKRRGSLTIWFDPEINWDAVPNGKRRHRAKKVAVSQPDPRDSNSLRDRRRRSGRKTLVQQTDSGDPDRTRHATWGMPVGSKQGESAGIADAGQQGN</sequence>
<evidence type="ECO:0000313" key="3">
    <source>
        <dbReference type="Proteomes" id="UP000237655"/>
    </source>
</evidence>
<gene>
    <name evidence="2" type="ORF">C6Y53_18935</name>
</gene>
<accession>A0A5C2H1H8</accession>